<feature type="region of interest" description="Disordered" evidence="1">
    <location>
        <begin position="131"/>
        <end position="154"/>
    </location>
</feature>
<comment type="caution">
    <text evidence="3">The sequence shown here is derived from an EMBL/GenBank/DDBJ whole genome shotgun (WGS) entry which is preliminary data.</text>
</comment>
<evidence type="ECO:0000313" key="4">
    <source>
        <dbReference type="Proteomes" id="UP000766698"/>
    </source>
</evidence>
<dbReference type="EMBL" id="WMLF01000120">
    <property type="protein sequence ID" value="MBB1244048.1"/>
    <property type="molecule type" value="Genomic_DNA"/>
</dbReference>
<evidence type="ECO:0000313" key="3">
    <source>
        <dbReference type="EMBL" id="MBB1244048.1"/>
    </source>
</evidence>
<accession>A0ABR6EFW0</accession>
<keyword evidence="2" id="KW-0472">Membrane</keyword>
<dbReference type="Pfam" id="PF07332">
    <property type="entry name" value="Phage_holin_3_6"/>
    <property type="match status" value="1"/>
</dbReference>
<dbReference type="RefSeq" id="WP_182855407.1">
    <property type="nucleotide sequence ID" value="NZ_WMLF01000120.1"/>
</dbReference>
<organism evidence="3 4">
    <name type="scientific">Streptomyces durbertensis</name>
    <dbReference type="NCBI Taxonomy" id="2448886"/>
    <lineage>
        <taxon>Bacteria</taxon>
        <taxon>Bacillati</taxon>
        <taxon>Actinomycetota</taxon>
        <taxon>Actinomycetes</taxon>
        <taxon>Kitasatosporales</taxon>
        <taxon>Streptomycetaceae</taxon>
        <taxon>Streptomyces</taxon>
    </lineage>
</organism>
<reference evidence="4" key="1">
    <citation type="journal article" date="2020" name="Syst. Appl. Microbiol.">
        <title>Streptomyces alkaliterrae sp. nov., isolated from an alkaline soil, and emended descriptions of Streptomyces alkaliphilus, Streptomyces calidiresistens and Streptomyces durbertensis.</title>
        <authorList>
            <person name="Swiecimska M."/>
            <person name="Golinska P."/>
            <person name="Nouioui I."/>
            <person name="Wypij M."/>
            <person name="Rai M."/>
            <person name="Sangal V."/>
            <person name="Goodfellow M."/>
        </authorList>
    </citation>
    <scope>NUCLEOTIDE SEQUENCE [LARGE SCALE GENOMIC DNA]</scope>
    <source>
        <strain evidence="4">DSM 104538</strain>
    </source>
</reference>
<dbReference type="InterPro" id="IPR009937">
    <property type="entry name" value="Phage_holin_3_6"/>
</dbReference>
<dbReference type="Proteomes" id="UP000766698">
    <property type="component" value="Unassembled WGS sequence"/>
</dbReference>
<protein>
    <submittedName>
        <fullName evidence="3">Phage holin family protein</fullName>
    </submittedName>
</protein>
<sequence length="154" mass="16201">MSTADQDRASLGELVSRATSDLSTLFRAEFALAKAEVKQSAVRGLAGVTALVVGGVLALFSLPVFSFALAYWLHAWWKVPLAIAFLITGGIMLLFAAVCAWLAKSLIQKMQAPQRTIASAKESAAVLSNVKPHPRAASDGGPADGRPAPARVEQ</sequence>
<gene>
    <name evidence="3" type="ORF">GL263_10825</name>
</gene>
<keyword evidence="2" id="KW-1133">Transmembrane helix</keyword>
<name>A0ABR6EFW0_9ACTN</name>
<proteinExistence type="predicted"/>
<evidence type="ECO:0000256" key="1">
    <source>
        <dbReference type="SAM" id="MobiDB-lite"/>
    </source>
</evidence>
<feature type="transmembrane region" description="Helical" evidence="2">
    <location>
        <begin position="79"/>
        <end position="103"/>
    </location>
</feature>
<keyword evidence="2" id="KW-0812">Transmembrane</keyword>
<evidence type="ECO:0000256" key="2">
    <source>
        <dbReference type="SAM" id="Phobius"/>
    </source>
</evidence>
<feature type="transmembrane region" description="Helical" evidence="2">
    <location>
        <begin position="48"/>
        <end position="73"/>
    </location>
</feature>
<keyword evidence="4" id="KW-1185">Reference proteome</keyword>